<dbReference type="RefSeq" id="WP_243321279.1">
    <property type="nucleotide sequence ID" value="NZ_AP027079.1"/>
</dbReference>
<evidence type="ECO:0000313" key="2">
    <source>
        <dbReference type="Proteomes" id="UP001242010"/>
    </source>
</evidence>
<protein>
    <submittedName>
        <fullName evidence="1">Uncharacterized protein</fullName>
    </submittedName>
</protein>
<accession>A0ABM8DTG4</accession>
<reference evidence="2" key="1">
    <citation type="journal article" date="2023" name="Int. J. Syst. Evol. Microbiol.">
        <title>Mesoterricola silvestris gen. nov., sp. nov., Mesoterricola sediminis sp. nov., Geothrix oryzae sp. nov., Geothrix edaphica sp. nov., Geothrix rubra sp. nov., and Geothrix limicola sp. nov., six novel members of Acidobacteriota isolated from soils.</title>
        <authorList>
            <person name="Itoh H."/>
            <person name="Sugisawa Y."/>
            <person name="Mise K."/>
            <person name="Xu Z."/>
            <person name="Kuniyasu M."/>
            <person name="Ushijima N."/>
            <person name="Kawano K."/>
            <person name="Kobayashi E."/>
            <person name="Shiratori Y."/>
            <person name="Masuda Y."/>
            <person name="Senoo K."/>
        </authorList>
    </citation>
    <scope>NUCLEOTIDE SEQUENCE [LARGE SCALE GENOMIC DNA]</scope>
    <source>
        <strain evidence="2">Red222</strain>
    </source>
</reference>
<sequence>MRIKFVKSEKLDLLSGAGLNLLGQILERHTTLRRDLNRQFLKQPHGLGTGDVVTAYRNKLVPISSNEAWKTIH</sequence>
<name>A0ABM8DTG4_9BACT</name>
<proteinExistence type="predicted"/>
<dbReference type="EMBL" id="AP027079">
    <property type="protein sequence ID" value="BDU70318.1"/>
    <property type="molecule type" value="Genomic_DNA"/>
</dbReference>
<keyword evidence="2" id="KW-1185">Reference proteome</keyword>
<organism evidence="1 2">
    <name type="scientific">Geothrix oryzae</name>
    <dbReference type="NCBI Taxonomy" id="2927975"/>
    <lineage>
        <taxon>Bacteria</taxon>
        <taxon>Pseudomonadati</taxon>
        <taxon>Acidobacteriota</taxon>
        <taxon>Holophagae</taxon>
        <taxon>Holophagales</taxon>
        <taxon>Holophagaceae</taxon>
        <taxon>Geothrix</taxon>
    </lineage>
</organism>
<gene>
    <name evidence="1" type="ORF">GETHOR_24190</name>
</gene>
<dbReference type="Proteomes" id="UP001242010">
    <property type="component" value="Chromosome"/>
</dbReference>
<evidence type="ECO:0000313" key="1">
    <source>
        <dbReference type="EMBL" id="BDU70318.1"/>
    </source>
</evidence>